<gene>
    <name evidence="1" type="ORF">PCOR1329_LOCUS78928</name>
</gene>
<organism evidence="1 2">
    <name type="scientific">Prorocentrum cordatum</name>
    <dbReference type="NCBI Taxonomy" id="2364126"/>
    <lineage>
        <taxon>Eukaryota</taxon>
        <taxon>Sar</taxon>
        <taxon>Alveolata</taxon>
        <taxon>Dinophyceae</taxon>
        <taxon>Prorocentrales</taxon>
        <taxon>Prorocentraceae</taxon>
        <taxon>Prorocentrum</taxon>
    </lineage>
</organism>
<reference evidence="1" key="1">
    <citation type="submission" date="2023-10" db="EMBL/GenBank/DDBJ databases">
        <authorList>
            <person name="Chen Y."/>
            <person name="Shah S."/>
            <person name="Dougan E. K."/>
            <person name="Thang M."/>
            <person name="Chan C."/>
        </authorList>
    </citation>
    <scope>NUCLEOTIDE SEQUENCE [LARGE SCALE GENOMIC DNA]</scope>
</reference>
<sequence>MVLVGSSRYASIASDGRLCYMVFLFNGPSSYHADTKADFDLGSDASSDAYSSSDPTPGFSTNSSVDFIFEFWCCSDPSPRIRFKVPACRARWVDASKVGDPEDAGVGPEELRPIPEAFRERLARCRRAHRNEQRDAYHVAKQHVGDQQFLAEHHDGDHHFHDLGSLEVLPSGLVLNMHKGMHDWHDKQHDVEMRADKTGGDGDEVVAIFVGCDARGVIGAVGLRLVYWFVSAVLPSFFATITRAAPIRDLEVLADMMTPDPQYMTSRRWRWHQRFLAKKELREEVVVVGDPVAKQFTLELQGPMLATRESRRKQAHTCLRLATGKWRDCFVDLPAKRVPLFTGNDQNRKEIATEMALKRLRNSLQKEMGLTTFMDRDGGRLLARWEPLAKVVPHPGMRVPSVAWNHAALADHGISKEKAQQIVQATFQAALAHSAPQMYTTILVGDFNIADGTTDHSTATSSRRRATSRAAKPGDALWRSIFRMLAELGSELPTHWDEGTQSAVKIDRALPLALRWAPVFETTKSVPHKAAPYLTKFATSTDFTDIRPPVVADVRRFLGQANWAAPGPDGLHYFPWSIGAGPVALTEVLNWLLQGHPMGSDFTALLSAFLPKPLKAVFMAIIQRSTFPPSLLDLIQRRVKRNFGFYVNDMNIFADILNGAPTAWISVALKSWTGAWITNTRMQREAGCIYGCSGASDRIAHYICDCPRLRHFAALALRSDLPCSVQGRLGLLPEGSLAFLIAMYHHYRLVPHKFGSPPSYPEAAKLVEATRLAVRLPLRGKQLKWIARAALHHHVLRARQVIDEIKLPWEQDELTPQQAFQVILDAAPAAQQRAVSRDGFLLGFEAPEVLAGQLDADRSKEFDDIWGSSERAPSYVALAKQAGSSDWLLRSQEPLPDGGVVVRREDLKRVPPRVGAQWVRMQLHTLDTGWGREELRRMLLRYAGARLMLPQAGTPVGWLACVCRHWAARAEALGEEQVAYEELRQAIGDGRLPVAGASVCGEIAPQGVTLGGLDQRRTARHGHTASCCLISYEPRGLVADETQQTPE</sequence>
<protein>
    <recommendedName>
        <fullName evidence="3">Reverse transcriptase domain-containing protein</fullName>
    </recommendedName>
</protein>
<keyword evidence="2" id="KW-1185">Reference proteome</keyword>
<dbReference type="Proteomes" id="UP001189429">
    <property type="component" value="Unassembled WGS sequence"/>
</dbReference>
<comment type="caution">
    <text evidence="1">The sequence shown here is derived from an EMBL/GenBank/DDBJ whole genome shotgun (WGS) entry which is preliminary data.</text>
</comment>
<accession>A0ABN9XVA3</accession>
<dbReference type="EMBL" id="CAUYUJ010021048">
    <property type="protein sequence ID" value="CAK0902249.1"/>
    <property type="molecule type" value="Genomic_DNA"/>
</dbReference>
<evidence type="ECO:0008006" key="3">
    <source>
        <dbReference type="Google" id="ProtNLM"/>
    </source>
</evidence>
<evidence type="ECO:0000313" key="2">
    <source>
        <dbReference type="Proteomes" id="UP001189429"/>
    </source>
</evidence>
<name>A0ABN9XVA3_9DINO</name>
<proteinExistence type="predicted"/>
<evidence type="ECO:0000313" key="1">
    <source>
        <dbReference type="EMBL" id="CAK0902249.1"/>
    </source>
</evidence>